<dbReference type="SUPFAM" id="SSF54427">
    <property type="entry name" value="NTF2-like"/>
    <property type="match status" value="1"/>
</dbReference>
<reference evidence="3 4" key="1">
    <citation type="submission" date="2018-03" db="EMBL/GenBank/DDBJ databases">
        <title>Genomic Encyclopedia of Archaeal and Bacterial Type Strains, Phase II (KMG-II): from individual species to whole genera.</title>
        <authorList>
            <person name="Goeker M."/>
        </authorList>
    </citation>
    <scope>NUCLEOTIDE SEQUENCE [LARGE SCALE GENOMIC DNA]</scope>
    <source>
        <strain evidence="3 4">DSM 45312</strain>
    </source>
</reference>
<dbReference type="SUPFAM" id="SSF51735">
    <property type="entry name" value="NAD(P)-binding Rossmann-fold domains"/>
    <property type="match status" value="1"/>
</dbReference>
<accession>A0A2P8DFI2</accession>
<dbReference type="AlphaFoldDB" id="A0A2P8DFI2"/>
<sequence>MGEQNTILVIGATGNVGRHVVAQLHSEGTPVRALARDPDAAALPDGVDVVRGDLTEPEGLAAALDGVHSVFLVWPFYSADTVAPVVAAVAAHARRVVYLSAHGAQDDGGAHNSFGAVELAIEATGLEWTFLRPVGFAANALGWAADIRADRPVREPYAEAARSMIHERDIAAVAVRALTEDGHTGAKYLLTGPAALTQTEQVRTIGEVVGRDARLEELPREVAREQMLPDWGDGAIVDGALDYWASLVTDPEPVTDTVHEVTGTAARSFADWAADHAAAFRPSTAEVAETYVAAFRALDLERAMRVMSPEMVRVAPLETGGEHVEVRGIEDIMANAERLTGDYDIHSVDVDGPYLAAERFAVRFTFDETYTPTGKRHSTTKMSLYTVADGSIVREEVHYFDEPQVVQ</sequence>
<proteinExistence type="predicted"/>
<protein>
    <submittedName>
        <fullName evidence="3">Uncharacterized protein YbjT (DUF2867 family)</fullName>
    </submittedName>
</protein>
<dbReference type="Pfam" id="PF12680">
    <property type="entry name" value="SnoaL_2"/>
    <property type="match status" value="1"/>
</dbReference>
<dbReference type="InterPro" id="IPR037401">
    <property type="entry name" value="SnoaL-like"/>
</dbReference>
<gene>
    <name evidence="3" type="ORF">CLV63_113131</name>
</gene>
<dbReference type="PANTHER" id="PTHR43162">
    <property type="match status" value="1"/>
</dbReference>
<dbReference type="EMBL" id="PYGA01000013">
    <property type="protein sequence ID" value="PSK95968.1"/>
    <property type="molecule type" value="Genomic_DNA"/>
</dbReference>
<evidence type="ECO:0000259" key="1">
    <source>
        <dbReference type="Pfam" id="PF05368"/>
    </source>
</evidence>
<dbReference type="Gene3D" id="3.40.50.720">
    <property type="entry name" value="NAD(P)-binding Rossmann-like Domain"/>
    <property type="match status" value="1"/>
</dbReference>
<dbReference type="InterPro" id="IPR008030">
    <property type="entry name" value="NmrA-like"/>
</dbReference>
<evidence type="ECO:0000259" key="2">
    <source>
        <dbReference type="Pfam" id="PF12680"/>
    </source>
</evidence>
<evidence type="ECO:0000313" key="3">
    <source>
        <dbReference type="EMBL" id="PSK95968.1"/>
    </source>
</evidence>
<dbReference type="Gene3D" id="3.10.450.50">
    <property type="match status" value="1"/>
</dbReference>
<evidence type="ECO:0000313" key="4">
    <source>
        <dbReference type="Proteomes" id="UP000240542"/>
    </source>
</evidence>
<feature type="domain" description="SnoaL-like" evidence="2">
    <location>
        <begin position="289"/>
        <end position="394"/>
    </location>
</feature>
<dbReference type="InterPro" id="IPR032710">
    <property type="entry name" value="NTF2-like_dom_sf"/>
</dbReference>
<organism evidence="3 4">
    <name type="scientific">Murinocardiopsis flavida</name>
    <dbReference type="NCBI Taxonomy" id="645275"/>
    <lineage>
        <taxon>Bacteria</taxon>
        <taxon>Bacillati</taxon>
        <taxon>Actinomycetota</taxon>
        <taxon>Actinomycetes</taxon>
        <taxon>Streptosporangiales</taxon>
        <taxon>Nocardiopsidaceae</taxon>
        <taxon>Murinocardiopsis</taxon>
    </lineage>
</organism>
<dbReference type="Gene3D" id="3.90.25.10">
    <property type="entry name" value="UDP-galactose 4-epimerase, domain 1"/>
    <property type="match status" value="1"/>
</dbReference>
<dbReference type="InterPro" id="IPR036291">
    <property type="entry name" value="NAD(P)-bd_dom_sf"/>
</dbReference>
<dbReference type="PANTHER" id="PTHR43162:SF1">
    <property type="entry name" value="PRESTALK A DIFFERENTIATION PROTEIN A"/>
    <property type="match status" value="1"/>
</dbReference>
<feature type="domain" description="NmrA-like" evidence="1">
    <location>
        <begin position="4"/>
        <end position="230"/>
    </location>
</feature>
<name>A0A2P8DFI2_9ACTN</name>
<dbReference type="Pfam" id="PF05368">
    <property type="entry name" value="NmrA"/>
    <property type="match status" value="1"/>
</dbReference>
<dbReference type="InterPro" id="IPR051604">
    <property type="entry name" value="Ergot_Alk_Oxidoreductase"/>
</dbReference>
<dbReference type="Proteomes" id="UP000240542">
    <property type="component" value="Unassembled WGS sequence"/>
</dbReference>
<keyword evidence="4" id="KW-1185">Reference proteome</keyword>
<comment type="caution">
    <text evidence="3">The sequence shown here is derived from an EMBL/GenBank/DDBJ whole genome shotgun (WGS) entry which is preliminary data.</text>
</comment>